<evidence type="ECO:0000313" key="2">
    <source>
        <dbReference type="EMBL" id="CAB4755830.1"/>
    </source>
</evidence>
<proteinExistence type="predicted"/>
<dbReference type="AlphaFoldDB" id="A0A6J6U7B7"/>
<keyword evidence="1" id="KW-1133">Transmembrane helix</keyword>
<reference evidence="2" key="1">
    <citation type="submission" date="2020-05" db="EMBL/GenBank/DDBJ databases">
        <authorList>
            <person name="Chiriac C."/>
            <person name="Salcher M."/>
            <person name="Ghai R."/>
            <person name="Kavagutti S V."/>
        </authorList>
    </citation>
    <scope>NUCLEOTIDE SEQUENCE</scope>
</reference>
<keyword evidence="1" id="KW-0472">Membrane</keyword>
<evidence type="ECO:0000313" key="3">
    <source>
        <dbReference type="EMBL" id="CAB4912917.1"/>
    </source>
</evidence>
<dbReference type="EMBL" id="CAEZYU010000110">
    <property type="protein sequence ID" value="CAB4755830.1"/>
    <property type="molecule type" value="Genomic_DNA"/>
</dbReference>
<dbReference type="Pfam" id="PF07963">
    <property type="entry name" value="N_methyl"/>
    <property type="match status" value="1"/>
</dbReference>
<dbReference type="EMBL" id="CAFBMG010000151">
    <property type="protein sequence ID" value="CAB4912917.1"/>
    <property type="molecule type" value="Genomic_DNA"/>
</dbReference>
<dbReference type="InterPro" id="IPR012902">
    <property type="entry name" value="N_methyl_site"/>
</dbReference>
<organism evidence="2">
    <name type="scientific">freshwater metagenome</name>
    <dbReference type="NCBI Taxonomy" id="449393"/>
    <lineage>
        <taxon>unclassified sequences</taxon>
        <taxon>metagenomes</taxon>
        <taxon>ecological metagenomes</taxon>
    </lineage>
</organism>
<keyword evidence="1" id="KW-0812">Transmembrane</keyword>
<sequence>MNSRRAQTGASLVEVLVSVVLVGVVILGLAAGMLTLISTSTTTSERQQIQLALGSFTESLKASSYTPCTSDPAVATAAAHQAAYEAWPSKWVPSQADMTRSITEVEYWNKDQAAFVAQCPNAGDQGTQRLTVQVDFKGRSGSAQVVTGRLVTP</sequence>
<evidence type="ECO:0000256" key="1">
    <source>
        <dbReference type="SAM" id="Phobius"/>
    </source>
</evidence>
<feature type="transmembrane region" description="Helical" evidence="1">
    <location>
        <begin position="12"/>
        <end position="37"/>
    </location>
</feature>
<protein>
    <submittedName>
        <fullName evidence="2">Unannotated protein</fullName>
    </submittedName>
</protein>
<accession>A0A6J6U7B7</accession>
<gene>
    <name evidence="2" type="ORF">UFOPK2766_01904</name>
    <name evidence="3" type="ORF">UFOPK3519_01532</name>
</gene>
<name>A0A6J6U7B7_9ZZZZ</name>